<dbReference type="NCBIfam" id="TIGR03083">
    <property type="entry name" value="maleylpyruvate isomerase family mycothiol-dependent enzyme"/>
    <property type="match status" value="1"/>
</dbReference>
<evidence type="ECO:0000313" key="3">
    <source>
        <dbReference type="Proteomes" id="UP000254425"/>
    </source>
</evidence>
<name>A0A345XWN5_9ACTN</name>
<dbReference type="EMBL" id="CP031320">
    <property type="protein sequence ID" value="AXK36051.1"/>
    <property type="molecule type" value="Genomic_DNA"/>
</dbReference>
<proteinExistence type="predicted"/>
<dbReference type="InterPro" id="IPR034660">
    <property type="entry name" value="DinB/YfiT-like"/>
</dbReference>
<dbReference type="RefSeq" id="WP_208882711.1">
    <property type="nucleotide sequence ID" value="NZ_CP031320.1"/>
</dbReference>
<sequence>MNATLHAHLKEAAAVAERVARGVPAGPLDGRTPCAGWDLRTLLNHWILYTSHGLEHRARRTRLPGELTGRDFASEPGWADAYAAQLARAVAAWAAPEAWEGEVDLGFAAMPAEEIAGMVVKELVVHGWDVAAATGQELRCSDGLARCVLDVVERYAEVYREYDGFAEPVRLPDGSGPLERALALSGRDPAAGAVRTVAAPAQGAPQPS</sequence>
<evidence type="ECO:0000313" key="2">
    <source>
        <dbReference type="EMBL" id="AXK36051.1"/>
    </source>
</evidence>
<protein>
    <submittedName>
        <fullName evidence="2">TIGR03086 family protein</fullName>
    </submittedName>
</protein>
<keyword evidence="3" id="KW-1185">Reference proteome</keyword>
<evidence type="ECO:0000259" key="1">
    <source>
        <dbReference type="Pfam" id="PF11716"/>
    </source>
</evidence>
<dbReference type="Gene3D" id="1.20.120.450">
    <property type="entry name" value="dinb family like domain"/>
    <property type="match status" value="1"/>
</dbReference>
<dbReference type="InterPro" id="IPR017520">
    <property type="entry name" value="CHP03086"/>
</dbReference>
<dbReference type="Proteomes" id="UP000254425">
    <property type="component" value="Chromosome"/>
</dbReference>
<organism evidence="2 3">
    <name type="scientific">Streptomyces armeniacus</name>
    <dbReference type="NCBI Taxonomy" id="83291"/>
    <lineage>
        <taxon>Bacteria</taxon>
        <taxon>Bacillati</taxon>
        <taxon>Actinomycetota</taxon>
        <taxon>Actinomycetes</taxon>
        <taxon>Kitasatosporales</taxon>
        <taxon>Streptomycetaceae</taxon>
        <taxon>Streptomyces</taxon>
    </lineage>
</organism>
<dbReference type="Pfam" id="PF11716">
    <property type="entry name" value="MDMPI_N"/>
    <property type="match status" value="1"/>
</dbReference>
<dbReference type="InterPro" id="IPR024344">
    <property type="entry name" value="MDMPI_metal-binding"/>
</dbReference>
<gene>
    <name evidence="2" type="ORF">DVA86_29050</name>
</gene>
<reference evidence="2 3" key="1">
    <citation type="submission" date="2018-07" db="EMBL/GenBank/DDBJ databases">
        <title>Draft genome of the type strain Streptomyces armeniacus ATCC 15676.</title>
        <authorList>
            <person name="Labana P."/>
            <person name="Gosse J.T."/>
            <person name="Boddy C.N."/>
        </authorList>
    </citation>
    <scope>NUCLEOTIDE SEQUENCE [LARGE SCALE GENOMIC DNA]</scope>
    <source>
        <strain evidence="2 3">ATCC 15676</strain>
    </source>
</reference>
<accession>A0A345XWN5</accession>
<dbReference type="GO" id="GO:0046872">
    <property type="term" value="F:metal ion binding"/>
    <property type="evidence" value="ECO:0007669"/>
    <property type="project" value="InterPro"/>
</dbReference>
<feature type="domain" description="Mycothiol-dependent maleylpyruvate isomerase metal-binding" evidence="1">
    <location>
        <begin position="11"/>
        <end position="131"/>
    </location>
</feature>
<dbReference type="InterPro" id="IPR017517">
    <property type="entry name" value="Maleyloyr_isom"/>
</dbReference>
<dbReference type="NCBIfam" id="TIGR03086">
    <property type="entry name" value="TIGR03086 family metal-binding protein"/>
    <property type="match status" value="1"/>
</dbReference>
<dbReference type="KEGG" id="sarm:DVA86_29050"/>
<dbReference type="AlphaFoldDB" id="A0A345XWN5"/>
<dbReference type="SUPFAM" id="SSF109854">
    <property type="entry name" value="DinB/YfiT-like putative metalloenzymes"/>
    <property type="match status" value="1"/>
</dbReference>